<dbReference type="OrthoDB" id="6764948at2759"/>
<evidence type="ECO:0000256" key="1">
    <source>
        <dbReference type="SAM" id="MobiDB-lite"/>
    </source>
</evidence>
<organism evidence="2 3">
    <name type="scientific">Holothuria leucospilota</name>
    <name type="common">Black long sea cucumber</name>
    <name type="synonym">Mertensiothuria leucospilota</name>
    <dbReference type="NCBI Taxonomy" id="206669"/>
    <lineage>
        <taxon>Eukaryota</taxon>
        <taxon>Metazoa</taxon>
        <taxon>Echinodermata</taxon>
        <taxon>Eleutherozoa</taxon>
        <taxon>Echinozoa</taxon>
        <taxon>Holothuroidea</taxon>
        <taxon>Aspidochirotacea</taxon>
        <taxon>Aspidochirotida</taxon>
        <taxon>Holothuriidae</taxon>
        <taxon>Holothuria</taxon>
    </lineage>
</organism>
<evidence type="ECO:0000313" key="2">
    <source>
        <dbReference type="EMBL" id="KAJ8033196.1"/>
    </source>
</evidence>
<proteinExistence type="predicted"/>
<sequence length="169" mass="19213">MESSKAQPAEPVQPHEITTRPWQVLGTDLFTLDGSDHLIVADYYSKYTLIKSIPKGRKTGADSKTNYQEGKQSKTDFHPAMLSLRVTPIDNHLPSPGELLFNRKIRWSLPTKIQNTQPDRDKLSERLVERQSQQRINFDKGTWHLSPMIPGQVVRARPHLTSLETGTSL</sequence>
<dbReference type="EMBL" id="JAIZAY010000011">
    <property type="protein sequence ID" value="KAJ8033196.1"/>
    <property type="molecule type" value="Genomic_DNA"/>
</dbReference>
<accession>A0A9Q1H5K7</accession>
<gene>
    <name evidence="2" type="ORF">HOLleu_23355</name>
</gene>
<comment type="caution">
    <text evidence="2">The sequence shown here is derived from an EMBL/GenBank/DDBJ whole genome shotgun (WGS) entry which is preliminary data.</text>
</comment>
<evidence type="ECO:0000313" key="3">
    <source>
        <dbReference type="Proteomes" id="UP001152320"/>
    </source>
</evidence>
<dbReference type="PANTHER" id="PTHR37984">
    <property type="entry name" value="PROTEIN CBG26694"/>
    <property type="match status" value="1"/>
</dbReference>
<dbReference type="AlphaFoldDB" id="A0A9Q1H5K7"/>
<dbReference type="InterPro" id="IPR050951">
    <property type="entry name" value="Retrovirus_Pol_polyprotein"/>
</dbReference>
<dbReference type="PANTHER" id="PTHR37984:SF7">
    <property type="entry name" value="INTEGRASE CATALYTIC DOMAIN-CONTAINING PROTEIN"/>
    <property type="match status" value="1"/>
</dbReference>
<keyword evidence="3" id="KW-1185">Reference proteome</keyword>
<protein>
    <submittedName>
        <fullName evidence="2">Uncharacterized protein</fullName>
    </submittedName>
</protein>
<feature type="region of interest" description="Disordered" evidence="1">
    <location>
        <begin position="55"/>
        <end position="74"/>
    </location>
</feature>
<dbReference type="Proteomes" id="UP001152320">
    <property type="component" value="Chromosome 11"/>
</dbReference>
<reference evidence="2" key="1">
    <citation type="submission" date="2021-10" db="EMBL/GenBank/DDBJ databases">
        <title>Tropical sea cucumber genome reveals ecological adaptation and Cuvierian tubules defense mechanism.</title>
        <authorList>
            <person name="Chen T."/>
        </authorList>
    </citation>
    <scope>NUCLEOTIDE SEQUENCE</scope>
    <source>
        <strain evidence="2">Nanhai2018</strain>
        <tissue evidence="2">Muscle</tissue>
    </source>
</reference>
<name>A0A9Q1H5K7_HOLLE</name>